<organism evidence="1 2">
    <name type="scientific">Phycomyces blakesleeanus</name>
    <dbReference type="NCBI Taxonomy" id="4837"/>
    <lineage>
        <taxon>Eukaryota</taxon>
        <taxon>Fungi</taxon>
        <taxon>Fungi incertae sedis</taxon>
        <taxon>Mucoromycota</taxon>
        <taxon>Mucoromycotina</taxon>
        <taxon>Mucoromycetes</taxon>
        <taxon>Mucorales</taxon>
        <taxon>Phycomycetaceae</taxon>
        <taxon>Phycomyces</taxon>
    </lineage>
</organism>
<sequence length="405" mass="47152">MKFNDVKVLITIKSKDFDHMHRACTDILNNFKLFAYLPLTYLGDCCSESYTHIRDFSHIKKEGGVSIAMLILNYYLPIYSTTSYSNHCSHHILSHPIPSYRIVVVSYRIPSHPITSHRILFKPLLPSHPVPSHPIVSYRSRIVSYPIPSHHIVSYRIVIVIVKTCCSDSYTHIRDFSHIKKEGGVSIAMLILNYYLPIYSTTSYSNHCSHHILSHPITSHPIVSYRNRIVIVSYRIVSHPIPSHHITSYRNRNRKDLLFGYYSNRCFHHILSHPITSHRIVSYRNRNRIVSYRIPSHHITSHRIVIVIVKTCCSDSYTHIRDFSHIKKEGGVSIAMLILNYYLPIYSTASYSNHCFHHILSHPITSHRIVSYRIVIVSYRIVSHPITSHHITSYRNRNRKDLLFG</sequence>
<reference evidence="1 2" key="1">
    <citation type="submission" date="2024-04" db="EMBL/GenBank/DDBJ databases">
        <title>Symmetric and asymmetric DNA N6-adenine methylation regulates different biological responses in Mucorales.</title>
        <authorList>
            <consortium name="Lawrence Berkeley National Laboratory"/>
            <person name="Lax C."/>
            <person name="Mondo S.J."/>
            <person name="Osorio-Concepcion M."/>
            <person name="Muszewska A."/>
            <person name="Corrochano-Luque M."/>
            <person name="Gutierrez G."/>
            <person name="Riley R."/>
            <person name="Lipzen A."/>
            <person name="Guo J."/>
            <person name="Hundley H."/>
            <person name="Amirebrahimi M."/>
            <person name="Ng V."/>
            <person name="Lorenzo-Gutierrez D."/>
            <person name="Binder U."/>
            <person name="Yang J."/>
            <person name="Song Y."/>
            <person name="Canovas D."/>
            <person name="Navarro E."/>
            <person name="Freitag M."/>
            <person name="Gabaldon T."/>
            <person name="Grigoriev I.V."/>
            <person name="Corrochano L.M."/>
            <person name="Nicolas F.E."/>
            <person name="Garre V."/>
        </authorList>
    </citation>
    <scope>NUCLEOTIDE SEQUENCE [LARGE SCALE GENOMIC DNA]</scope>
    <source>
        <strain evidence="1 2">L51</strain>
    </source>
</reference>
<dbReference type="EMBL" id="JBCLYO010000001">
    <property type="protein sequence ID" value="KAL0096096.1"/>
    <property type="molecule type" value="Genomic_DNA"/>
</dbReference>
<dbReference type="Proteomes" id="UP001448207">
    <property type="component" value="Unassembled WGS sequence"/>
</dbReference>
<keyword evidence="2" id="KW-1185">Reference proteome</keyword>
<comment type="caution">
    <text evidence="1">The sequence shown here is derived from an EMBL/GenBank/DDBJ whole genome shotgun (WGS) entry which is preliminary data.</text>
</comment>
<gene>
    <name evidence="1" type="ORF">J3Q64DRAFT_1692559</name>
</gene>
<proteinExistence type="predicted"/>
<name>A0ABR3BBL5_PHYBL</name>
<evidence type="ECO:0000313" key="1">
    <source>
        <dbReference type="EMBL" id="KAL0096096.1"/>
    </source>
</evidence>
<evidence type="ECO:0000313" key="2">
    <source>
        <dbReference type="Proteomes" id="UP001448207"/>
    </source>
</evidence>
<protein>
    <submittedName>
        <fullName evidence="1">Uncharacterized protein</fullName>
    </submittedName>
</protein>
<accession>A0ABR3BBL5</accession>